<sequence length="177" mass="20640">MLEPGNLKKLSITHLPDLSARAVFSQLTHLDIDVSGDNRMNDVSSEHISTFYSSVILLPRLTHLSFSNECFESIFLDLLQNCPSLQVLFYLAHHQERVRKQGNLAADSRFVVLRLDTFDRLGSGWDWFDDWQFGVHRGMDFWLIVERFISKRRQATGEDGKRNEMTFDDSEWYVIPK</sequence>
<dbReference type="Proteomes" id="UP001221142">
    <property type="component" value="Unassembled WGS sequence"/>
</dbReference>
<name>A0AAD7BGH2_9AGAR</name>
<accession>A0AAD7BGH2</accession>
<dbReference type="SUPFAM" id="SSF52047">
    <property type="entry name" value="RNI-like"/>
    <property type="match status" value="1"/>
</dbReference>
<dbReference type="AlphaFoldDB" id="A0AAD7BGH2"/>
<keyword evidence="2" id="KW-1185">Reference proteome</keyword>
<organism evidence="1 2">
    <name type="scientific">Roridomyces roridus</name>
    <dbReference type="NCBI Taxonomy" id="1738132"/>
    <lineage>
        <taxon>Eukaryota</taxon>
        <taxon>Fungi</taxon>
        <taxon>Dikarya</taxon>
        <taxon>Basidiomycota</taxon>
        <taxon>Agaricomycotina</taxon>
        <taxon>Agaricomycetes</taxon>
        <taxon>Agaricomycetidae</taxon>
        <taxon>Agaricales</taxon>
        <taxon>Marasmiineae</taxon>
        <taxon>Mycenaceae</taxon>
        <taxon>Roridomyces</taxon>
    </lineage>
</organism>
<dbReference type="InterPro" id="IPR032675">
    <property type="entry name" value="LRR_dom_sf"/>
</dbReference>
<reference evidence="1" key="1">
    <citation type="submission" date="2023-03" db="EMBL/GenBank/DDBJ databases">
        <title>Massive genome expansion in bonnet fungi (Mycena s.s.) driven by repeated elements and novel gene families across ecological guilds.</title>
        <authorList>
            <consortium name="Lawrence Berkeley National Laboratory"/>
            <person name="Harder C.B."/>
            <person name="Miyauchi S."/>
            <person name="Viragh M."/>
            <person name="Kuo A."/>
            <person name="Thoen E."/>
            <person name="Andreopoulos B."/>
            <person name="Lu D."/>
            <person name="Skrede I."/>
            <person name="Drula E."/>
            <person name="Henrissat B."/>
            <person name="Morin E."/>
            <person name="Kohler A."/>
            <person name="Barry K."/>
            <person name="LaButti K."/>
            <person name="Morin E."/>
            <person name="Salamov A."/>
            <person name="Lipzen A."/>
            <person name="Mereny Z."/>
            <person name="Hegedus B."/>
            <person name="Baldrian P."/>
            <person name="Stursova M."/>
            <person name="Weitz H."/>
            <person name="Taylor A."/>
            <person name="Grigoriev I.V."/>
            <person name="Nagy L.G."/>
            <person name="Martin F."/>
            <person name="Kauserud H."/>
        </authorList>
    </citation>
    <scope>NUCLEOTIDE SEQUENCE</scope>
    <source>
        <strain evidence="1">9284</strain>
    </source>
</reference>
<gene>
    <name evidence="1" type="ORF">FB45DRAFT_929790</name>
</gene>
<comment type="caution">
    <text evidence="1">The sequence shown here is derived from an EMBL/GenBank/DDBJ whole genome shotgun (WGS) entry which is preliminary data.</text>
</comment>
<dbReference type="Gene3D" id="3.80.10.10">
    <property type="entry name" value="Ribonuclease Inhibitor"/>
    <property type="match status" value="1"/>
</dbReference>
<evidence type="ECO:0000313" key="2">
    <source>
        <dbReference type="Proteomes" id="UP001221142"/>
    </source>
</evidence>
<evidence type="ECO:0000313" key="1">
    <source>
        <dbReference type="EMBL" id="KAJ7620246.1"/>
    </source>
</evidence>
<proteinExistence type="predicted"/>
<protein>
    <submittedName>
        <fullName evidence="1">Uncharacterized protein</fullName>
    </submittedName>
</protein>
<dbReference type="EMBL" id="JARKIF010000017">
    <property type="protein sequence ID" value="KAJ7620246.1"/>
    <property type="molecule type" value="Genomic_DNA"/>
</dbReference>